<dbReference type="EMBL" id="CP011309">
    <property type="protein sequence ID" value="AKF26415.1"/>
    <property type="molecule type" value="Genomic_DNA"/>
</dbReference>
<gene>
    <name evidence="2" type="ORF">YH66_02025</name>
</gene>
<dbReference type="SUPFAM" id="SSF53756">
    <property type="entry name" value="UDP-Glycosyltransferase/glycogen phosphorylase"/>
    <property type="match status" value="1"/>
</dbReference>
<organism evidence="2 3">
    <name type="scientific">[Brevibacterium] flavum</name>
    <dbReference type="NCBI Taxonomy" id="92706"/>
    <lineage>
        <taxon>Bacteria</taxon>
        <taxon>Bacillati</taxon>
        <taxon>Actinomycetota</taxon>
        <taxon>Actinomycetes</taxon>
        <taxon>Mycobacteriales</taxon>
        <taxon>Corynebacteriaceae</taxon>
        <taxon>Corynebacterium</taxon>
    </lineage>
</organism>
<protein>
    <recommendedName>
        <fullName evidence="4">Glycosyltransferase</fullName>
    </recommendedName>
</protein>
<keyword evidence="3" id="KW-1185">Reference proteome</keyword>
<name>A0A0F6Z465_9CORY</name>
<dbReference type="RefSeq" id="WP_003863204.1">
    <property type="nucleotide sequence ID" value="NZ_CP011309.1"/>
</dbReference>
<feature type="coiled-coil region" evidence="1">
    <location>
        <begin position="516"/>
        <end position="550"/>
    </location>
</feature>
<dbReference type="Gene3D" id="3.40.50.2000">
    <property type="entry name" value="Glycogen Phosphorylase B"/>
    <property type="match status" value="1"/>
</dbReference>
<dbReference type="HOGENOM" id="CLU_479567_0_0_11"/>
<dbReference type="AlphaFoldDB" id="A0A0F6Z465"/>
<sequence length="568" mass="63902">MIDETIQKSNFQIKNFKLLIAGYINVNVIDGSAFFLSGLVGMCAAIPTISTTLVTANPVRKTEVLDEILHYPNVHVLDPYIDTRIQSLDFAPNGDSMSRSTYAKIIGNEFLNGDYTALLIRDTETGYELVKNFPDIANKVSVYITGITSLDAKPDQILRSQIHEIAESGAKVVSQTPTMAKSIASLNVGVELHEIFVLPPHVPDAHGSFDEVYHFDERPFRLAYTGKFFKAWNADKILAAYKSVKATENPGLTFEVAGDQFRNDPSDPYFVNNVRYLLNSSDSLLWHGRVTREVSRSIIQRSHIGISWRAPELDNSSELSTKILEYGAMGRPSILNRNKLHEDLLGADYPLFANTTTEFKALLANLGNMANEVEIAARRCYELSKSHWYSQVLPLFMEHLGNTPDSKLNDFFAPISSVSIDQIPTHLLTQKAQASINGLWVSFKIDADSESTVAELATIAKFQTDTWKHLSNQRKFMNDHSDESTYKTKPGAFQSNARRPIANSVMPDQDSVLKRLELAEQTNYELTEELRQLREKIDVLKGIRKRLETSRFGKYPLKVARGVKKRLM</sequence>
<dbReference type="PATRIC" id="fig|92706.3.peg.421"/>
<evidence type="ECO:0008006" key="4">
    <source>
        <dbReference type="Google" id="ProtNLM"/>
    </source>
</evidence>
<dbReference type="Proteomes" id="UP000034037">
    <property type="component" value="Chromosome"/>
</dbReference>
<evidence type="ECO:0000256" key="1">
    <source>
        <dbReference type="SAM" id="Coils"/>
    </source>
</evidence>
<reference evidence="2 3" key="1">
    <citation type="submission" date="2015-04" db="EMBL/GenBank/DDBJ databases">
        <title>Complete Genome Sequence of Brevibacterium flavum ATCC 15168.</title>
        <authorList>
            <person name="Ahn J."/>
            <person name="Park G."/>
            <person name="Jeon W."/>
            <person name="Jang Y."/>
            <person name="Jang M."/>
            <person name="Lee H."/>
            <person name="Lee H."/>
        </authorList>
    </citation>
    <scope>NUCLEOTIDE SEQUENCE [LARGE SCALE GENOMIC DNA]</scope>
    <source>
        <strain evidence="2 3">ATCC 15168</strain>
    </source>
</reference>
<accession>A0A0F6Z465</accession>
<proteinExistence type="predicted"/>
<keyword evidence="1" id="KW-0175">Coiled coil</keyword>
<evidence type="ECO:0000313" key="3">
    <source>
        <dbReference type="Proteomes" id="UP000034037"/>
    </source>
</evidence>
<evidence type="ECO:0000313" key="2">
    <source>
        <dbReference type="EMBL" id="AKF26415.1"/>
    </source>
</evidence>